<feature type="domain" description="CBS" evidence="10">
    <location>
        <begin position="208"/>
        <end position="270"/>
    </location>
</feature>
<evidence type="ECO:0000256" key="8">
    <source>
        <dbReference type="PROSITE-ProRule" id="PRU01193"/>
    </source>
</evidence>
<organism evidence="12">
    <name type="scientific">Kuenenia stuttgartiensis</name>
    <dbReference type="NCBI Taxonomy" id="174633"/>
    <lineage>
        <taxon>Bacteria</taxon>
        <taxon>Pseudomonadati</taxon>
        <taxon>Planctomycetota</taxon>
        <taxon>Candidatus Brocadiia</taxon>
        <taxon>Candidatus Brocadiales</taxon>
        <taxon>Candidatus Brocadiaceae</taxon>
        <taxon>Candidatus Kuenenia</taxon>
    </lineage>
</organism>
<proteinExistence type="predicted"/>
<evidence type="ECO:0000313" key="14">
    <source>
        <dbReference type="EMBL" id="SOH03486.1"/>
    </source>
</evidence>
<dbReference type="SUPFAM" id="SSF54631">
    <property type="entry name" value="CBS-domain pair"/>
    <property type="match status" value="1"/>
</dbReference>
<dbReference type="PROSITE" id="PS51846">
    <property type="entry name" value="CNNM"/>
    <property type="match status" value="1"/>
</dbReference>
<dbReference type="PROSITE" id="PS51371">
    <property type="entry name" value="CBS"/>
    <property type="match status" value="2"/>
</dbReference>
<evidence type="ECO:0000256" key="5">
    <source>
        <dbReference type="ARBA" id="ARBA00022989"/>
    </source>
</evidence>
<feature type="transmembrane region" description="Helical" evidence="9">
    <location>
        <begin position="56"/>
        <end position="78"/>
    </location>
</feature>
<keyword evidence="7" id="KW-0129">CBS domain</keyword>
<evidence type="ECO:0000313" key="15">
    <source>
        <dbReference type="Proteomes" id="UP000221734"/>
    </source>
</evidence>
<evidence type="ECO:0000313" key="16">
    <source>
        <dbReference type="Proteomes" id="UP000501926"/>
    </source>
</evidence>
<dbReference type="KEGG" id="kst:KSMBR1_0975"/>
<dbReference type="InterPro" id="IPR046342">
    <property type="entry name" value="CBS_dom_sf"/>
</dbReference>
<keyword evidence="3 8" id="KW-0812">Transmembrane</keyword>
<evidence type="ECO:0000259" key="10">
    <source>
        <dbReference type="PROSITE" id="PS51371"/>
    </source>
</evidence>
<feature type="domain" description="CBS" evidence="10">
    <location>
        <begin position="273"/>
        <end position="329"/>
    </location>
</feature>
<feature type="domain" description="CNNM transmembrane" evidence="11">
    <location>
        <begin position="1"/>
        <end position="151"/>
    </location>
</feature>
<evidence type="ECO:0000313" key="12">
    <source>
        <dbReference type="EMBL" id="CAJ73900.1"/>
    </source>
</evidence>
<dbReference type="InterPro" id="IPR051676">
    <property type="entry name" value="UPF0053_domain"/>
</dbReference>
<evidence type="ECO:0000256" key="7">
    <source>
        <dbReference type="PROSITE-ProRule" id="PRU00703"/>
    </source>
</evidence>
<keyword evidence="5 8" id="KW-1133">Transmembrane helix</keyword>
<evidence type="ECO:0000259" key="11">
    <source>
        <dbReference type="PROSITE" id="PS51846"/>
    </source>
</evidence>
<dbReference type="Pfam" id="PF01595">
    <property type="entry name" value="CNNM"/>
    <property type="match status" value="1"/>
</dbReference>
<dbReference type="Gene3D" id="3.10.580.10">
    <property type="entry name" value="CBS-domain"/>
    <property type="match status" value="1"/>
</dbReference>
<dbReference type="EMBL" id="CT573071">
    <property type="protein sequence ID" value="CAJ73900.1"/>
    <property type="molecule type" value="Genomic_DNA"/>
</dbReference>
<dbReference type="CDD" id="cd04590">
    <property type="entry name" value="CBS_pair_CorC_HlyC_assoc"/>
    <property type="match status" value="1"/>
</dbReference>
<evidence type="ECO:0000256" key="3">
    <source>
        <dbReference type="ARBA" id="ARBA00022692"/>
    </source>
</evidence>
<dbReference type="GO" id="GO:0005886">
    <property type="term" value="C:plasma membrane"/>
    <property type="evidence" value="ECO:0007669"/>
    <property type="project" value="UniProtKB-SubCell"/>
</dbReference>
<dbReference type="EMBL" id="LT934425">
    <property type="protein sequence ID" value="SOH03486.1"/>
    <property type="molecule type" value="Genomic_DNA"/>
</dbReference>
<reference evidence="12" key="1">
    <citation type="journal article" date="2006" name="Nature">
        <title>Deciphering the evolution and metabolism of an anammox bacterium from a community genome.</title>
        <authorList>
            <person name="Strous M."/>
            <person name="Pelletier E."/>
            <person name="Mangenot S."/>
            <person name="Rattei T."/>
            <person name="Lehner A."/>
            <person name="Taylor M.W."/>
            <person name="Horn M."/>
            <person name="Daims H."/>
            <person name="Bartol-Mavel D."/>
            <person name="Wincker P."/>
            <person name="Barbe V."/>
            <person name="Fonknechten N."/>
            <person name="Vallenet D."/>
            <person name="Segurens B."/>
            <person name="Schenowitz-Truong C."/>
            <person name="Medigue C."/>
            <person name="Collingro A."/>
            <person name="Snel B."/>
            <person name="Dutilh B.E."/>
            <person name="OpDenCamp H.J.M."/>
            <person name="vanDerDrift C."/>
            <person name="Cirpus I."/>
            <person name="vanDePas-Schoonen K.T."/>
            <person name="Harhangi H.R."/>
            <person name="vanNiftrik L."/>
            <person name="Schmid M."/>
            <person name="Keltjens J."/>
            <person name="vanDeVossenberg J."/>
            <person name="Kartal B."/>
            <person name="Meier H."/>
            <person name="Frishman D."/>
            <person name="Huynen M.A."/>
            <person name="Mewes H."/>
            <person name="Weissenbach J."/>
            <person name="Jetten M.S.M."/>
            <person name="Wagner M."/>
            <person name="LePaslier D."/>
        </authorList>
    </citation>
    <scope>NUCLEOTIDE SEQUENCE</scope>
</reference>
<dbReference type="PANTHER" id="PTHR43099">
    <property type="entry name" value="UPF0053 PROTEIN YRKA"/>
    <property type="match status" value="1"/>
</dbReference>
<feature type="transmembrane region" description="Helical" evidence="9">
    <location>
        <begin position="99"/>
        <end position="120"/>
    </location>
</feature>
<name>Q1Q1K8_KUEST</name>
<evidence type="ECO:0000256" key="4">
    <source>
        <dbReference type="ARBA" id="ARBA00022737"/>
    </source>
</evidence>
<keyword evidence="2" id="KW-1003">Cell membrane</keyword>
<keyword evidence="6 8" id="KW-0472">Membrane</keyword>
<evidence type="ECO:0000256" key="2">
    <source>
        <dbReference type="ARBA" id="ARBA00022475"/>
    </source>
</evidence>
<dbReference type="InterPro" id="IPR044751">
    <property type="entry name" value="Ion_transp-like_CBS"/>
</dbReference>
<dbReference type="OrthoDB" id="9798188at2"/>
<evidence type="ECO:0000256" key="1">
    <source>
        <dbReference type="ARBA" id="ARBA00004651"/>
    </source>
</evidence>
<dbReference type="RefSeq" id="WP_099324315.1">
    <property type="nucleotide sequence ID" value="NZ_CP049055.1"/>
</dbReference>
<dbReference type="Proteomes" id="UP000501926">
    <property type="component" value="Chromosome"/>
</dbReference>
<protein>
    <submittedName>
        <fullName evidence="13">Magnesium and cobalt efflux protein CorC</fullName>
    </submittedName>
</protein>
<reference evidence="15" key="4">
    <citation type="submission" date="2017-10" db="EMBL/GenBank/DDBJ databases">
        <authorList>
            <person name="Frank J."/>
        </authorList>
    </citation>
    <scope>NUCLEOTIDE SEQUENCE [LARGE SCALE GENOMIC DNA]</scope>
</reference>
<keyword evidence="4" id="KW-0677">Repeat</keyword>
<reference evidence="14" key="3">
    <citation type="submission" date="2017-10" db="EMBL/GenBank/DDBJ databases">
        <authorList>
            <person name="Banno H."/>
            <person name="Chua N.-H."/>
        </authorList>
    </citation>
    <scope>NUCLEOTIDE SEQUENCE [LARGE SCALE GENOMIC DNA]</scope>
    <source>
        <strain evidence="14">Kuenenia_mbr1_ru-nijmegen</strain>
    </source>
</reference>
<dbReference type="PANTHER" id="PTHR43099:SF5">
    <property type="entry name" value="HLYC_CORC FAMILY TRANSPORTER"/>
    <property type="match status" value="1"/>
</dbReference>
<dbReference type="InterPro" id="IPR002550">
    <property type="entry name" value="CNNM"/>
</dbReference>
<dbReference type="InterPro" id="IPR000644">
    <property type="entry name" value="CBS_dom"/>
</dbReference>
<evidence type="ECO:0000313" key="13">
    <source>
        <dbReference type="EMBL" id="QII10924.1"/>
    </source>
</evidence>
<keyword evidence="15" id="KW-1185">Reference proteome</keyword>
<dbReference type="EMBL" id="CP049055">
    <property type="protein sequence ID" value="QII10924.1"/>
    <property type="molecule type" value="Genomic_DNA"/>
</dbReference>
<accession>Q1Q1K8</accession>
<evidence type="ECO:0000256" key="6">
    <source>
        <dbReference type="ARBA" id="ARBA00023136"/>
    </source>
</evidence>
<dbReference type="Pfam" id="PF00571">
    <property type="entry name" value="CBS"/>
    <property type="match status" value="1"/>
</dbReference>
<gene>
    <name evidence="13" type="primary">corC</name>
    <name evidence="13" type="ORF">KsCSTR_15450</name>
    <name evidence="14" type="ORF">KSMBR1_0975</name>
    <name evidence="12" type="ORF">kuste3143</name>
</gene>
<reference evidence="13 16" key="5">
    <citation type="submission" date="2020-02" db="EMBL/GenBank/DDBJ databases">
        <title>Newly sequenced genome of strain CSTR1 showed variability in Candidatus Kuenenia stuttgartiensis genomes.</title>
        <authorList>
            <person name="Ding C."/>
            <person name="Adrian L."/>
        </authorList>
    </citation>
    <scope>NUCLEOTIDE SEQUENCE [LARGE SCALE GENOMIC DNA]</scope>
    <source>
        <strain evidence="13 16">CSTR1</strain>
    </source>
</reference>
<dbReference type="AlphaFoldDB" id="Q1Q1K8"/>
<comment type="subcellular location">
    <subcellularLocation>
        <location evidence="1">Cell membrane</location>
        <topology evidence="1">Multi-pass membrane protein</topology>
    </subcellularLocation>
</comment>
<reference evidence="12" key="2">
    <citation type="submission" date="2006-01" db="EMBL/GenBank/DDBJ databases">
        <authorList>
            <person name="Genoscope"/>
        </authorList>
    </citation>
    <scope>NUCLEOTIDE SEQUENCE</scope>
</reference>
<sequence>MDWIIIAIMLLFNSLFSCVEMAFASTNVPLMRSMASRGNSAAKIFLHLKSRPERTFAAIQVGITLVGILSAAVGGAEVEKTILPFLQKLLNVSETTAKILGIALFVIPFTFFSVVIGELVPKAIAIRYPEEVSLVSGRFLRIMIKVAMPVIHTLEESTIKLLSLFGIRTTVSDKTVTPELSLESLPPFHKDYILNLFALRFKKVSEIMLPFSKAVTIPVSMNKEDILKVVIACGHTRIPVISEEGELKVFGILHTKEFIAMMDTKSPFSLSNLVREPYFVEVNDPILKILKNLQTYHLQMAIVCKNLKPVGIVTMEDILEEILGEIYDEDDDGIVKKIWSQRVGMRRHK</sequence>
<evidence type="ECO:0000256" key="9">
    <source>
        <dbReference type="SAM" id="Phobius"/>
    </source>
</evidence>
<dbReference type="Proteomes" id="UP000221734">
    <property type="component" value="Chromosome Kuenenia_stuttgartiensis_MBR1"/>
</dbReference>